<gene>
    <name evidence="2" type="ORF">S12H4_39603</name>
</gene>
<dbReference type="Gene3D" id="3.90.550.10">
    <property type="entry name" value="Spore Coat Polysaccharide Biosynthesis Protein SpsA, Chain A"/>
    <property type="match status" value="1"/>
</dbReference>
<organism evidence="2">
    <name type="scientific">marine sediment metagenome</name>
    <dbReference type="NCBI Taxonomy" id="412755"/>
    <lineage>
        <taxon>unclassified sequences</taxon>
        <taxon>metagenomes</taxon>
        <taxon>ecological metagenomes</taxon>
    </lineage>
</organism>
<comment type="caution">
    <text evidence="2">The sequence shown here is derived from an EMBL/GenBank/DDBJ whole genome shotgun (WGS) entry which is preliminary data.</text>
</comment>
<feature type="domain" description="Glycosyltransferase 2-like" evidence="1">
    <location>
        <begin position="3"/>
        <end position="120"/>
    </location>
</feature>
<name>X1U790_9ZZZZ</name>
<evidence type="ECO:0000259" key="1">
    <source>
        <dbReference type="Pfam" id="PF00535"/>
    </source>
</evidence>
<reference evidence="2" key="1">
    <citation type="journal article" date="2014" name="Front. Microbiol.">
        <title>High frequency of phylogenetically diverse reductive dehalogenase-homologous genes in deep subseafloor sedimentary metagenomes.</title>
        <authorList>
            <person name="Kawai M."/>
            <person name="Futagami T."/>
            <person name="Toyoda A."/>
            <person name="Takaki Y."/>
            <person name="Nishi S."/>
            <person name="Hori S."/>
            <person name="Arai W."/>
            <person name="Tsubouchi T."/>
            <person name="Morono Y."/>
            <person name="Uchiyama I."/>
            <person name="Ito T."/>
            <person name="Fujiyama A."/>
            <person name="Inagaki F."/>
            <person name="Takami H."/>
        </authorList>
    </citation>
    <scope>NUCLEOTIDE SEQUENCE</scope>
    <source>
        <strain evidence="2">Expedition CK06-06</strain>
    </source>
</reference>
<protein>
    <recommendedName>
        <fullName evidence="1">Glycosyltransferase 2-like domain-containing protein</fullName>
    </recommendedName>
</protein>
<evidence type="ECO:0000313" key="2">
    <source>
        <dbReference type="EMBL" id="GAI88184.1"/>
    </source>
</evidence>
<dbReference type="GO" id="GO:0016758">
    <property type="term" value="F:hexosyltransferase activity"/>
    <property type="evidence" value="ECO:0007669"/>
    <property type="project" value="UniProtKB-ARBA"/>
</dbReference>
<dbReference type="AlphaFoldDB" id="X1U790"/>
<dbReference type="InterPro" id="IPR001173">
    <property type="entry name" value="Glyco_trans_2-like"/>
</dbReference>
<proteinExistence type="predicted"/>
<dbReference type="EMBL" id="BARW01023945">
    <property type="protein sequence ID" value="GAI88184.1"/>
    <property type="molecule type" value="Genomic_DNA"/>
</dbReference>
<dbReference type="PANTHER" id="PTHR22916:SF3">
    <property type="entry name" value="UDP-GLCNAC:BETAGAL BETA-1,3-N-ACETYLGLUCOSAMINYLTRANSFERASE-LIKE PROTEIN 1"/>
    <property type="match status" value="1"/>
</dbReference>
<dbReference type="Pfam" id="PF00535">
    <property type="entry name" value="Glycos_transf_2"/>
    <property type="match status" value="1"/>
</dbReference>
<sequence>DISIIICTFNRYVKLKKVLNYINELIVPDELKYEVIIVDNNSNDKTKGIVERFIKKKPQIFKYLFEQKQGKSYALNSGIKNAHGEIIAFTDDDVRIDRKWLFVIMDAFKRYDCIGVGGKILPMACPVTN</sequence>
<accession>X1U790</accession>
<dbReference type="PANTHER" id="PTHR22916">
    <property type="entry name" value="GLYCOSYLTRANSFERASE"/>
    <property type="match status" value="1"/>
</dbReference>
<feature type="non-terminal residue" evidence="2">
    <location>
        <position position="1"/>
    </location>
</feature>
<dbReference type="InterPro" id="IPR029044">
    <property type="entry name" value="Nucleotide-diphossugar_trans"/>
</dbReference>
<dbReference type="CDD" id="cd00761">
    <property type="entry name" value="Glyco_tranf_GTA_type"/>
    <property type="match status" value="1"/>
</dbReference>
<dbReference type="SUPFAM" id="SSF53448">
    <property type="entry name" value="Nucleotide-diphospho-sugar transferases"/>
    <property type="match status" value="1"/>
</dbReference>